<dbReference type="PANTHER" id="PTHR30204:SF93">
    <property type="entry name" value="HTH MERR-TYPE DOMAIN-CONTAINING PROTEIN"/>
    <property type="match status" value="1"/>
</dbReference>
<protein>
    <submittedName>
        <fullName evidence="4">MerR family transcriptional regulator</fullName>
    </submittedName>
</protein>
<dbReference type="GO" id="GO:0003677">
    <property type="term" value="F:DNA binding"/>
    <property type="evidence" value="ECO:0007669"/>
    <property type="project" value="UniProtKB-KW"/>
</dbReference>
<dbReference type="InterPro" id="IPR009061">
    <property type="entry name" value="DNA-bd_dom_put_sf"/>
</dbReference>
<dbReference type="InterPro" id="IPR000551">
    <property type="entry name" value="MerR-type_HTH_dom"/>
</dbReference>
<accession>A0A9W6PB08</accession>
<dbReference type="PANTHER" id="PTHR30204">
    <property type="entry name" value="REDOX-CYCLING DRUG-SENSING TRANSCRIPTIONAL ACTIVATOR SOXR"/>
    <property type="match status" value="1"/>
</dbReference>
<keyword evidence="1" id="KW-0238">DNA-binding</keyword>
<name>A0A9W6PB08_9ACTN</name>
<dbReference type="PROSITE" id="PS50937">
    <property type="entry name" value="HTH_MERR_2"/>
    <property type="match status" value="2"/>
</dbReference>
<feature type="domain" description="HTH merR-type" evidence="3">
    <location>
        <begin position="129"/>
        <end position="181"/>
    </location>
</feature>
<dbReference type="Gene3D" id="1.10.1660.10">
    <property type="match status" value="2"/>
</dbReference>
<dbReference type="AlphaFoldDB" id="A0A9W6PB08"/>
<evidence type="ECO:0000259" key="3">
    <source>
        <dbReference type="PROSITE" id="PS50937"/>
    </source>
</evidence>
<comment type="caution">
    <text evidence="4">The sequence shown here is derived from an EMBL/GenBank/DDBJ whole genome shotgun (WGS) entry which is preliminary data.</text>
</comment>
<dbReference type="Proteomes" id="UP001165092">
    <property type="component" value="Unassembled WGS sequence"/>
</dbReference>
<feature type="region of interest" description="Disordered" evidence="2">
    <location>
        <begin position="1"/>
        <end position="20"/>
    </location>
</feature>
<organism evidence="4 5">
    <name type="scientific">Nocardiopsis ansamitocini</name>
    <dbReference type="NCBI Taxonomy" id="1670832"/>
    <lineage>
        <taxon>Bacteria</taxon>
        <taxon>Bacillati</taxon>
        <taxon>Actinomycetota</taxon>
        <taxon>Actinomycetes</taxon>
        <taxon>Streptosporangiales</taxon>
        <taxon>Nocardiopsidaceae</taxon>
        <taxon>Nocardiopsis</taxon>
    </lineage>
</organism>
<reference evidence="4" key="1">
    <citation type="submission" date="2023-02" db="EMBL/GenBank/DDBJ databases">
        <title>Nocardiopsis ansamitocini NBRC 112285.</title>
        <authorList>
            <person name="Ichikawa N."/>
            <person name="Sato H."/>
            <person name="Tonouchi N."/>
        </authorList>
    </citation>
    <scope>NUCLEOTIDE SEQUENCE</scope>
    <source>
        <strain evidence="4">NBRC 112285</strain>
    </source>
</reference>
<keyword evidence="5" id="KW-1185">Reference proteome</keyword>
<feature type="domain" description="HTH merR-type" evidence="3">
    <location>
        <begin position="13"/>
        <end position="75"/>
    </location>
</feature>
<dbReference type="InterPro" id="IPR047057">
    <property type="entry name" value="MerR_fam"/>
</dbReference>
<proteinExistence type="predicted"/>
<evidence type="ECO:0000313" key="5">
    <source>
        <dbReference type="Proteomes" id="UP001165092"/>
    </source>
</evidence>
<dbReference type="GO" id="GO:0003700">
    <property type="term" value="F:DNA-binding transcription factor activity"/>
    <property type="evidence" value="ECO:0007669"/>
    <property type="project" value="InterPro"/>
</dbReference>
<feature type="compositionally biased region" description="Polar residues" evidence="2">
    <location>
        <begin position="265"/>
        <end position="281"/>
    </location>
</feature>
<dbReference type="RefSeq" id="WP_285761807.1">
    <property type="nucleotide sequence ID" value="NZ_BSQG01000013.1"/>
</dbReference>
<dbReference type="SUPFAM" id="SSF46955">
    <property type="entry name" value="Putative DNA-binding domain"/>
    <property type="match status" value="2"/>
</dbReference>
<feature type="region of interest" description="Disordered" evidence="2">
    <location>
        <begin position="243"/>
        <end position="281"/>
    </location>
</feature>
<dbReference type="Pfam" id="PF13411">
    <property type="entry name" value="MerR_1"/>
    <property type="match status" value="1"/>
</dbReference>
<evidence type="ECO:0000256" key="1">
    <source>
        <dbReference type="ARBA" id="ARBA00023125"/>
    </source>
</evidence>
<dbReference type="Pfam" id="PF00376">
    <property type="entry name" value="MerR"/>
    <property type="match status" value="1"/>
</dbReference>
<dbReference type="EMBL" id="BSQG01000013">
    <property type="protein sequence ID" value="GLU50274.1"/>
    <property type="molecule type" value="Genomic_DNA"/>
</dbReference>
<gene>
    <name evidence="4" type="ORF">Nans01_46250</name>
</gene>
<dbReference type="SMART" id="SM00422">
    <property type="entry name" value="HTH_MERR"/>
    <property type="match status" value="2"/>
</dbReference>
<evidence type="ECO:0000313" key="4">
    <source>
        <dbReference type="EMBL" id="GLU50274.1"/>
    </source>
</evidence>
<sequence length="281" mass="29772">MGHAESSLRPVDLARRAGVSTQQVRNLETAGVLPDAPRTPSGYRRYGPQHLDALLTYRALSAGHGISTAQAIMRAVHRGDAHAALSLVDAGHAALHEQRRALEAAGETLEAVAGEDPRAVPAPRSGMLVGELAAALGVRTSTLRVWESAGLLAPTREPGTTYRRYLPDDVRDARIIHLLRQGRYFFAQIRPVLDGLRRTGGTASLRAAIAERHAALNRQTAAMLEGAGLLHQRLTEAGLLVGAAPALPSPRSGGDDSEADRRQGQPRSASDVQAATGPETT</sequence>
<evidence type="ECO:0000256" key="2">
    <source>
        <dbReference type="SAM" id="MobiDB-lite"/>
    </source>
</evidence>